<sequence length="426" mass="44970">MNDSDVVVSRGIPFATAARFAAPERIAYEGPHQHRSPVTAPQLPGRLEPVMGAPVRLPQSEDCLELTVTAPAAEPGSRPVMVWIHGGAYLAGGGGWNLYDATELVRETGIVVVSINYRLGVLGYLRMPGVAPGNLGLLDQITALEWVREHIAGFGGDPAQVTVAGQSAGAHSIVAMLGIASTRGLFRRAIVQSSPFGIGFQSAAKAQRAAQAFLTALGGDAQHAPLTQLLAAQAAAAKKLAGPGGLNSAPPFLPVAGVDPVPDRSRWEREVRERAAGLRLVIGTTAEEMRAFYDGPHPVFSRLRAVPVAGRRVVAAVQNLVGRKAFEEGTTDFADLLAAHGSDVYRYRVHALHPDNPFGACHCLELPLLFGDDAAWHDSAMLSPLTPAEVRELGAPMRKQWGAFVHAGDPGWTPHAPGSAAAQQFP</sequence>
<evidence type="ECO:0000256" key="2">
    <source>
        <dbReference type="ARBA" id="ARBA00022801"/>
    </source>
</evidence>
<dbReference type="PANTHER" id="PTHR43142">
    <property type="entry name" value="CARBOXYLIC ESTER HYDROLASE"/>
    <property type="match status" value="1"/>
</dbReference>
<evidence type="ECO:0000259" key="4">
    <source>
        <dbReference type="Pfam" id="PF00135"/>
    </source>
</evidence>
<protein>
    <recommendedName>
        <fullName evidence="3">Carboxylic ester hydrolase</fullName>
        <ecNumber evidence="3">3.1.1.-</ecNumber>
    </recommendedName>
</protein>
<feature type="domain" description="Carboxylesterase type B" evidence="4">
    <location>
        <begin position="10"/>
        <end position="293"/>
    </location>
</feature>
<evidence type="ECO:0000256" key="1">
    <source>
        <dbReference type="ARBA" id="ARBA00005964"/>
    </source>
</evidence>
<evidence type="ECO:0000256" key="3">
    <source>
        <dbReference type="RuleBase" id="RU361235"/>
    </source>
</evidence>
<comment type="similarity">
    <text evidence="1 3">Belongs to the type-B carboxylesterase/lipase family.</text>
</comment>
<dbReference type="EC" id="3.1.1.-" evidence="3"/>
<dbReference type="Gene3D" id="3.40.50.1820">
    <property type="entry name" value="alpha/beta hydrolase"/>
    <property type="match status" value="1"/>
</dbReference>
<dbReference type="InterPro" id="IPR002018">
    <property type="entry name" value="CarbesteraseB"/>
</dbReference>
<dbReference type="EMBL" id="LR215973">
    <property type="protein sequence ID" value="VFB00042.1"/>
    <property type="molecule type" value="Genomic_DNA"/>
</dbReference>
<reference evidence="5 6" key="1">
    <citation type="submission" date="2019-02" db="EMBL/GenBank/DDBJ databases">
        <authorList>
            <consortium name="Pathogen Informatics"/>
        </authorList>
    </citation>
    <scope>NUCLEOTIDE SEQUENCE [LARGE SCALE GENOMIC DNA]</scope>
    <source>
        <strain evidence="5 6">3012STDY6756504</strain>
    </source>
</reference>
<dbReference type="Pfam" id="PF00135">
    <property type="entry name" value="COesterase"/>
    <property type="match status" value="1"/>
</dbReference>
<dbReference type="PROSITE" id="PS00122">
    <property type="entry name" value="CARBOXYLESTERASE_B_1"/>
    <property type="match status" value="1"/>
</dbReference>
<keyword evidence="2 3" id="KW-0378">Hydrolase</keyword>
<proteinExistence type="inferred from homology"/>
<dbReference type="Proteomes" id="UP000290439">
    <property type="component" value="Chromosome"/>
</dbReference>
<dbReference type="AlphaFoldDB" id="A0A4U8W2D0"/>
<dbReference type="SUPFAM" id="SSF53474">
    <property type="entry name" value="alpha/beta-Hydrolases"/>
    <property type="match status" value="1"/>
</dbReference>
<name>A0A4U8W2D0_9NOCA</name>
<gene>
    <name evidence="5" type="primary">pnbA_3</name>
    <name evidence="5" type="ORF">NCTC10797_03833</name>
</gene>
<dbReference type="GO" id="GO:0016787">
    <property type="term" value="F:hydrolase activity"/>
    <property type="evidence" value="ECO:0007669"/>
    <property type="project" value="UniProtKB-KW"/>
</dbReference>
<dbReference type="InterPro" id="IPR019826">
    <property type="entry name" value="Carboxylesterase_B_AS"/>
</dbReference>
<dbReference type="InterPro" id="IPR029058">
    <property type="entry name" value="AB_hydrolase_fold"/>
</dbReference>
<accession>A0A4U8W2D0</accession>
<evidence type="ECO:0000313" key="6">
    <source>
        <dbReference type="Proteomes" id="UP000290439"/>
    </source>
</evidence>
<organism evidence="5 6">
    <name type="scientific">Nocardia cyriacigeorgica</name>
    <dbReference type="NCBI Taxonomy" id="135487"/>
    <lineage>
        <taxon>Bacteria</taxon>
        <taxon>Bacillati</taxon>
        <taxon>Actinomycetota</taxon>
        <taxon>Actinomycetes</taxon>
        <taxon>Mycobacteriales</taxon>
        <taxon>Nocardiaceae</taxon>
        <taxon>Nocardia</taxon>
    </lineage>
</organism>
<dbReference type="PANTHER" id="PTHR43142:SF1">
    <property type="entry name" value="CARBOXYLIC ESTER HYDROLASE"/>
    <property type="match status" value="1"/>
</dbReference>
<evidence type="ECO:0000313" key="5">
    <source>
        <dbReference type="EMBL" id="VFB00042.1"/>
    </source>
</evidence>